<dbReference type="Gramene" id="TuG1812G0600003254.01.T02">
    <property type="protein sequence ID" value="TuG1812G0600003254.01.T02"/>
    <property type="gene ID" value="TuG1812G0600003254.01"/>
</dbReference>
<name>A0A8R7UVK6_TRIUA</name>
<feature type="region of interest" description="Disordered" evidence="1">
    <location>
        <begin position="35"/>
        <end position="94"/>
    </location>
</feature>
<dbReference type="AlphaFoldDB" id="A0A8R7UVK6"/>
<protein>
    <submittedName>
        <fullName evidence="2">Uncharacterized protein</fullName>
    </submittedName>
</protein>
<evidence type="ECO:0000313" key="3">
    <source>
        <dbReference type="Proteomes" id="UP000015106"/>
    </source>
</evidence>
<accession>A0A8R7UVK6</accession>
<keyword evidence="3" id="KW-1185">Reference proteome</keyword>
<reference evidence="2" key="3">
    <citation type="submission" date="2022-06" db="UniProtKB">
        <authorList>
            <consortium name="EnsemblPlants"/>
        </authorList>
    </citation>
    <scope>IDENTIFICATION</scope>
</reference>
<evidence type="ECO:0000313" key="2">
    <source>
        <dbReference type="EnsemblPlants" id="TuG1812G0600003254.01.T02"/>
    </source>
</evidence>
<gene>
    <name evidence="2" type="primary">LOC125514539</name>
</gene>
<evidence type="ECO:0000256" key="1">
    <source>
        <dbReference type="SAM" id="MobiDB-lite"/>
    </source>
</evidence>
<feature type="compositionally biased region" description="Low complexity" evidence="1">
    <location>
        <begin position="53"/>
        <end position="70"/>
    </location>
</feature>
<dbReference type="EnsemblPlants" id="TuG1812G0600003254.01.T02">
    <property type="protein sequence ID" value="TuG1812G0600003254.01.T02"/>
    <property type="gene ID" value="TuG1812G0600003254.01"/>
</dbReference>
<reference evidence="3" key="1">
    <citation type="journal article" date="2013" name="Nature">
        <title>Draft genome of the wheat A-genome progenitor Triticum urartu.</title>
        <authorList>
            <person name="Ling H.Q."/>
            <person name="Zhao S."/>
            <person name="Liu D."/>
            <person name="Wang J."/>
            <person name="Sun H."/>
            <person name="Zhang C."/>
            <person name="Fan H."/>
            <person name="Li D."/>
            <person name="Dong L."/>
            <person name="Tao Y."/>
            <person name="Gao C."/>
            <person name="Wu H."/>
            <person name="Li Y."/>
            <person name="Cui Y."/>
            <person name="Guo X."/>
            <person name="Zheng S."/>
            <person name="Wang B."/>
            <person name="Yu K."/>
            <person name="Liang Q."/>
            <person name="Yang W."/>
            <person name="Lou X."/>
            <person name="Chen J."/>
            <person name="Feng M."/>
            <person name="Jian J."/>
            <person name="Zhang X."/>
            <person name="Luo G."/>
            <person name="Jiang Y."/>
            <person name="Liu J."/>
            <person name="Wang Z."/>
            <person name="Sha Y."/>
            <person name="Zhang B."/>
            <person name="Wu H."/>
            <person name="Tang D."/>
            <person name="Shen Q."/>
            <person name="Xue P."/>
            <person name="Zou S."/>
            <person name="Wang X."/>
            <person name="Liu X."/>
            <person name="Wang F."/>
            <person name="Yang Y."/>
            <person name="An X."/>
            <person name="Dong Z."/>
            <person name="Zhang K."/>
            <person name="Zhang X."/>
            <person name="Luo M.C."/>
            <person name="Dvorak J."/>
            <person name="Tong Y."/>
            <person name="Wang J."/>
            <person name="Yang H."/>
            <person name="Li Z."/>
            <person name="Wang D."/>
            <person name="Zhang A."/>
            <person name="Wang J."/>
        </authorList>
    </citation>
    <scope>NUCLEOTIDE SEQUENCE</scope>
    <source>
        <strain evidence="3">cv. G1812</strain>
    </source>
</reference>
<proteinExistence type="predicted"/>
<sequence>MPVKLLQALYRAGVKCSKMLERRLELSASRDLLGPRHAASRVTPTTPVPTTSPWPTSTSTSSASLSSSAARTRHVPRQSLGGRGPLSSSTTTTVSRPTFGWRMLWGSRRTPLWLHARRSSRCTRRSTIASEHSELAITKQVNVLLKPSCEMS</sequence>
<reference evidence="2" key="2">
    <citation type="submission" date="2018-03" db="EMBL/GenBank/DDBJ databases">
        <title>The Triticum urartu genome reveals the dynamic nature of wheat genome evolution.</title>
        <authorList>
            <person name="Ling H."/>
            <person name="Ma B."/>
            <person name="Shi X."/>
            <person name="Liu H."/>
            <person name="Dong L."/>
            <person name="Sun H."/>
            <person name="Cao Y."/>
            <person name="Gao Q."/>
            <person name="Zheng S."/>
            <person name="Li Y."/>
            <person name="Yu Y."/>
            <person name="Du H."/>
            <person name="Qi M."/>
            <person name="Li Y."/>
            <person name="Yu H."/>
            <person name="Cui Y."/>
            <person name="Wang N."/>
            <person name="Chen C."/>
            <person name="Wu H."/>
            <person name="Zhao Y."/>
            <person name="Zhang J."/>
            <person name="Li Y."/>
            <person name="Zhou W."/>
            <person name="Zhang B."/>
            <person name="Hu W."/>
            <person name="Eijk M."/>
            <person name="Tang J."/>
            <person name="Witsenboer H."/>
            <person name="Zhao S."/>
            <person name="Li Z."/>
            <person name="Zhang A."/>
            <person name="Wang D."/>
            <person name="Liang C."/>
        </authorList>
    </citation>
    <scope>NUCLEOTIDE SEQUENCE [LARGE SCALE GENOMIC DNA]</scope>
    <source>
        <strain evidence="2">cv. G1812</strain>
    </source>
</reference>
<dbReference type="Proteomes" id="UP000015106">
    <property type="component" value="Chromosome 6"/>
</dbReference>
<organism evidence="2 3">
    <name type="scientific">Triticum urartu</name>
    <name type="common">Red wild einkorn</name>
    <name type="synonym">Crithodium urartu</name>
    <dbReference type="NCBI Taxonomy" id="4572"/>
    <lineage>
        <taxon>Eukaryota</taxon>
        <taxon>Viridiplantae</taxon>
        <taxon>Streptophyta</taxon>
        <taxon>Embryophyta</taxon>
        <taxon>Tracheophyta</taxon>
        <taxon>Spermatophyta</taxon>
        <taxon>Magnoliopsida</taxon>
        <taxon>Liliopsida</taxon>
        <taxon>Poales</taxon>
        <taxon>Poaceae</taxon>
        <taxon>BOP clade</taxon>
        <taxon>Pooideae</taxon>
        <taxon>Triticodae</taxon>
        <taxon>Triticeae</taxon>
        <taxon>Triticinae</taxon>
        <taxon>Triticum</taxon>
    </lineage>
</organism>